<dbReference type="OrthoDB" id="2086294at2"/>
<dbReference type="Gene3D" id="1.20.1250.20">
    <property type="entry name" value="MFS general substrate transporter like domains"/>
    <property type="match status" value="1"/>
</dbReference>
<reference evidence="4 5" key="1">
    <citation type="journal article" date="2009" name="Int. J. Syst. Evol. Microbiol.">
        <title>Paenibacillus contaminans sp. nov., isolated from a contaminated laboratory plate.</title>
        <authorList>
            <person name="Chou J.H."/>
            <person name="Lee J.H."/>
            <person name="Lin M.C."/>
            <person name="Chang P.S."/>
            <person name="Arun A.B."/>
            <person name="Young C.C."/>
            <person name="Chen W.M."/>
        </authorList>
    </citation>
    <scope>NUCLEOTIDE SEQUENCE [LARGE SCALE GENOMIC DNA]</scope>
    <source>
        <strain evidence="4 5">CKOBP-6</strain>
    </source>
</reference>
<name>A0A329M2X6_9BACL</name>
<feature type="transmembrane region" description="Helical" evidence="3">
    <location>
        <begin position="208"/>
        <end position="227"/>
    </location>
</feature>
<feature type="transmembrane region" description="Helical" evidence="3">
    <location>
        <begin position="386"/>
        <end position="404"/>
    </location>
</feature>
<evidence type="ECO:0000256" key="3">
    <source>
        <dbReference type="SAM" id="Phobius"/>
    </source>
</evidence>
<dbReference type="Pfam" id="PF07690">
    <property type="entry name" value="MFS_1"/>
    <property type="match status" value="1"/>
</dbReference>
<feature type="transmembrane region" description="Helical" evidence="3">
    <location>
        <begin position="174"/>
        <end position="196"/>
    </location>
</feature>
<dbReference type="SUPFAM" id="SSF103473">
    <property type="entry name" value="MFS general substrate transporter"/>
    <property type="match status" value="1"/>
</dbReference>
<gene>
    <name evidence="4" type="ORF">DQG23_33875</name>
</gene>
<keyword evidence="3" id="KW-0812">Transmembrane</keyword>
<organism evidence="4 5">
    <name type="scientific">Paenibacillus contaminans</name>
    <dbReference type="NCBI Taxonomy" id="450362"/>
    <lineage>
        <taxon>Bacteria</taxon>
        <taxon>Bacillati</taxon>
        <taxon>Bacillota</taxon>
        <taxon>Bacilli</taxon>
        <taxon>Bacillales</taxon>
        <taxon>Paenibacillaceae</taxon>
        <taxon>Paenibacillus</taxon>
    </lineage>
</organism>
<evidence type="ECO:0000256" key="2">
    <source>
        <dbReference type="SAM" id="MobiDB-lite"/>
    </source>
</evidence>
<proteinExistence type="predicted"/>
<dbReference type="EMBL" id="QMFB01000031">
    <property type="protein sequence ID" value="RAV12973.1"/>
    <property type="molecule type" value="Genomic_DNA"/>
</dbReference>
<dbReference type="PANTHER" id="PTHR23526">
    <property type="entry name" value="INTEGRAL MEMBRANE TRANSPORT PROTEIN-RELATED"/>
    <property type="match status" value="1"/>
</dbReference>
<comment type="caution">
    <text evidence="4">The sequence shown here is derived from an EMBL/GenBank/DDBJ whole genome shotgun (WGS) entry which is preliminary data.</text>
</comment>
<feature type="transmembrane region" description="Helical" evidence="3">
    <location>
        <begin position="316"/>
        <end position="334"/>
    </location>
</feature>
<feature type="transmembrane region" description="Helical" evidence="3">
    <location>
        <begin position="81"/>
        <end position="102"/>
    </location>
</feature>
<evidence type="ECO:0000313" key="4">
    <source>
        <dbReference type="EMBL" id="RAV12973.1"/>
    </source>
</evidence>
<dbReference type="GO" id="GO:0022857">
    <property type="term" value="F:transmembrane transporter activity"/>
    <property type="evidence" value="ECO:0007669"/>
    <property type="project" value="InterPro"/>
</dbReference>
<sequence length="446" mass="49316">MSEKTKRRWSIGEWLGETDGGAHGADPARKEEAVGKDAKKPKEKLSRQALLLLAVNALFAVANALSGTFVNVYIWKIKNDFTLIGWFAVVHQLTMAVTFWLAGKWVKEYNKMNALRVGVAVSALFYGLVLLLGTQAVYYIPLLGIVQGISSGLFWLAFNVVYFEVTDPGNRDRFNGLAGFLGSIAGMIAPWVSGFVITRMEDTSGYRIIFSVSLGVFILGAILSFFLHKRKALANYDWFGGFRSLREAGGPWRTVSLAMVAQGLREGIFGFMIALLVYISTQNEMKLGSFSLVTSAVALCSFWLAGRLLKPKYRKWGMFVGAVMMSVVILPLFWQVNYGTLLAFGIGAALFFPLYSIPGVSVVFDIIGQNDESAKKRVEYVVFRELCLNTGRLISTIAFIIVISQSTAPLVVNSLLLIFGSSPILVWFLMRERLGQEMKHSSEPAV</sequence>
<keyword evidence="5" id="KW-1185">Reference proteome</keyword>
<accession>A0A329M2X6</accession>
<dbReference type="GO" id="GO:0005886">
    <property type="term" value="C:plasma membrane"/>
    <property type="evidence" value="ECO:0007669"/>
    <property type="project" value="UniProtKB-SubCell"/>
</dbReference>
<dbReference type="CDD" id="cd06174">
    <property type="entry name" value="MFS"/>
    <property type="match status" value="1"/>
</dbReference>
<keyword evidence="3" id="KW-0472">Membrane</keyword>
<evidence type="ECO:0000313" key="5">
    <source>
        <dbReference type="Proteomes" id="UP000250369"/>
    </source>
</evidence>
<dbReference type="InterPro" id="IPR052528">
    <property type="entry name" value="Sugar_transport-like"/>
</dbReference>
<dbReference type="RefSeq" id="WP_113035462.1">
    <property type="nucleotide sequence ID" value="NZ_QMFB01000031.1"/>
</dbReference>
<feature type="transmembrane region" description="Helical" evidence="3">
    <location>
        <begin position="114"/>
        <end position="132"/>
    </location>
</feature>
<feature type="transmembrane region" description="Helical" evidence="3">
    <location>
        <begin position="138"/>
        <end position="162"/>
    </location>
</feature>
<evidence type="ECO:0000256" key="1">
    <source>
        <dbReference type="ARBA" id="ARBA00004651"/>
    </source>
</evidence>
<feature type="transmembrane region" description="Helical" evidence="3">
    <location>
        <begin position="340"/>
        <end position="366"/>
    </location>
</feature>
<feature type="compositionally biased region" description="Basic and acidic residues" evidence="2">
    <location>
        <begin position="26"/>
        <end position="40"/>
    </location>
</feature>
<feature type="region of interest" description="Disordered" evidence="2">
    <location>
        <begin position="1"/>
        <end position="40"/>
    </location>
</feature>
<dbReference type="InterPro" id="IPR011701">
    <property type="entry name" value="MFS"/>
</dbReference>
<comment type="subcellular location">
    <subcellularLocation>
        <location evidence="1">Cell membrane</location>
        <topology evidence="1">Multi-pass membrane protein</topology>
    </subcellularLocation>
</comment>
<feature type="transmembrane region" description="Helical" evidence="3">
    <location>
        <begin position="263"/>
        <end position="281"/>
    </location>
</feature>
<dbReference type="Proteomes" id="UP000250369">
    <property type="component" value="Unassembled WGS sequence"/>
</dbReference>
<dbReference type="InterPro" id="IPR036259">
    <property type="entry name" value="MFS_trans_sf"/>
</dbReference>
<feature type="transmembrane region" description="Helical" evidence="3">
    <location>
        <begin position="49"/>
        <end position="75"/>
    </location>
</feature>
<protein>
    <submittedName>
        <fullName evidence="4">MFS transporter</fullName>
    </submittedName>
</protein>
<dbReference type="PANTHER" id="PTHR23526:SF2">
    <property type="entry name" value="MAJOR FACILITATOR SUPERFAMILY (MFS) PROFILE DOMAIN-CONTAINING PROTEIN"/>
    <property type="match status" value="1"/>
</dbReference>
<feature type="transmembrane region" description="Helical" evidence="3">
    <location>
        <begin position="410"/>
        <end position="430"/>
    </location>
</feature>
<keyword evidence="3" id="KW-1133">Transmembrane helix</keyword>
<feature type="transmembrane region" description="Helical" evidence="3">
    <location>
        <begin position="287"/>
        <end position="304"/>
    </location>
</feature>
<dbReference type="AlphaFoldDB" id="A0A329M2X6"/>